<keyword evidence="4" id="KW-1185">Reference proteome</keyword>
<dbReference type="EMBL" id="JALLPB020000660">
    <property type="protein sequence ID" value="KAL3807233.1"/>
    <property type="molecule type" value="Genomic_DNA"/>
</dbReference>
<evidence type="ECO:0000256" key="1">
    <source>
        <dbReference type="SAM" id="MobiDB-lite"/>
    </source>
</evidence>
<dbReference type="PROSITE" id="PS51257">
    <property type="entry name" value="PROKAR_LIPOPROTEIN"/>
    <property type="match status" value="1"/>
</dbReference>
<accession>A0ABD3R3T6</accession>
<keyword evidence="2" id="KW-0732">Signal</keyword>
<name>A0ABD3R3T6_9STRA</name>
<gene>
    <name evidence="3" type="ORF">ACHAXA_011497</name>
</gene>
<proteinExistence type="predicted"/>
<feature type="compositionally biased region" description="Low complexity" evidence="1">
    <location>
        <begin position="536"/>
        <end position="549"/>
    </location>
</feature>
<evidence type="ECO:0000313" key="3">
    <source>
        <dbReference type="EMBL" id="KAL3807233.1"/>
    </source>
</evidence>
<feature type="signal peptide" evidence="2">
    <location>
        <begin position="1"/>
        <end position="20"/>
    </location>
</feature>
<dbReference type="Proteomes" id="UP001530377">
    <property type="component" value="Unassembled WGS sequence"/>
</dbReference>
<comment type="caution">
    <text evidence="3">The sequence shown here is derived from an EMBL/GenBank/DDBJ whole genome shotgun (WGS) entry which is preliminary data.</text>
</comment>
<feature type="chain" id="PRO_5044849229" evidence="2">
    <location>
        <begin position="21"/>
        <end position="573"/>
    </location>
</feature>
<dbReference type="PANTHER" id="PTHR34823">
    <property type="entry name" value="GLCNAC-BINDING PROTEIN A"/>
    <property type="match status" value="1"/>
</dbReference>
<dbReference type="InterPro" id="IPR051024">
    <property type="entry name" value="GlcNAc_Chitin_IntDeg"/>
</dbReference>
<organism evidence="3 4">
    <name type="scientific">Cyclostephanos tholiformis</name>
    <dbReference type="NCBI Taxonomy" id="382380"/>
    <lineage>
        <taxon>Eukaryota</taxon>
        <taxon>Sar</taxon>
        <taxon>Stramenopiles</taxon>
        <taxon>Ochrophyta</taxon>
        <taxon>Bacillariophyta</taxon>
        <taxon>Coscinodiscophyceae</taxon>
        <taxon>Thalassiosirophycidae</taxon>
        <taxon>Stephanodiscales</taxon>
        <taxon>Stephanodiscaceae</taxon>
        <taxon>Cyclostephanos</taxon>
    </lineage>
</organism>
<feature type="region of interest" description="Disordered" evidence="1">
    <location>
        <begin position="536"/>
        <end position="573"/>
    </location>
</feature>
<dbReference type="PANTHER" id="PTHR34823:SF1">
    <property type="entry name" value="CHITIN-BINDING TYPE-4 DOMAIN-CONTAINING PROTEIN"/>
    <property type="match status" value="1"/>
</dbReference>
<dbReference type="AlphaFoldDB" id="A0ABD3R3T6"/>
<protein>
    <submittedName>
        <fullName evidence="3">Uncharacterized protein</fullName>
    </submittedName>
</protein>
<evidence type="ECO:0000313" key="4">
    <source>
        <dbReference type="Proteomes" id="UP001530377"/>
    </source>
</evidence>
<sequence length="573" mass="59402">MLKLLYVAFSLSLSLGHASAAGCYSAYIPGSTYSKGNVVSQVVVTTTPITYASCNVSPTCPTGWNQIGGVTTSSTHNFACFSDSWCSNIGYAPGSVFSDQAWTKDADACTGTQGSVVVSPAPTPGPSPAPTPPVWAGVGCPNEYAKGSVIAPGASVTVTKDGVKLVYKCKSYPASGWCPLDGYEPGSGIAWKEAWTLEGSCTGTLTASPPPTPLVWAGVGCPDEYAKGAVIAPGASVTVTKDGVKLVYKCNSYPAIGWCSLVGYEPGSGIAWKEAWTLEGSCDGTKSFAPTASPVSSLPNQSGCPVPYAKDVTYAAGDLVSKSGLVFKCNPYPMSQFCSQLGYEPLVKDYGGAYKLAWTTLGPCSGTSAPSTSSPTTASVVSATGGCPDTYSPGVNYPAGSKVSKVTSNPAVIKKYECKPWPVSQYCSSNTYAPDGPYGYMAWTDLGQCFGTLAPTVSVVCNYLKYTTTTAYTITPTQIWSASAGYAVGDEVRVDNKAFRCKVAGWCNLFDYAPSLSAGLWTDAWDAVGDCKDNTYSPTSSPTTAMPTAAPTPKPTSAPTVTPTRSPTRSPTS</sequence>
<evidence type="ECO:0000256" key="2">
    <source>
        <dbReference type="SAM" id="SignalP"/>
    </source>
</evidence>
<reference evidence="3 4" key="1">
    <citation type="submission" date="2024-10" db="EMBL/GenBank/DDBJ databases">
        <title>Updated reference genomes for cyclostephanoid diatoms.</title>
        <authorList>
            <person name="Roberts W.R."/>
            <person name="Alverson A.J."/>
        </authorList>
    </citation>
    <scope>NUCLEOTIDE SEQUENCE [LARGE SCALE GENOMIC DNA]</scope>
    <source>
        <strain evidence="3 4">AJA228-03</strain>
    </source>
</reference>
<feature type="compositionally biased region" description="Low complexity" evidence="1">
    <location>
        <begin position="557"/>
        <end position="573"/>
    </location>
</feature>